<dbReference type="InterPro" id="IPR023753">
    <property type="entry name" value="FAD/NAD-binding_dom"/>
</dbReference>
<dbReference type="EMBL" id="JBHXCV010000007">
    <property type="protein sequence ID" value="MFD6794206.1"/>
    <property type="molecule type" value="Genomic_DNA"/>
</dbReference>
<dbReference type="Pfam" id="PF07992">
    <property type="entry name" value="Pyr_redox_2"/>
    <property type="match status" value="1"/>
</dbReference>
<dbReference type="Pfam" id="PF14759">
    <property type="entry name" value="Reductase_C"/>
    <property type="match status" value="1"/>
</dbReference>
<dbReference type="RefSeq" id="WP_258936061.1">
    <property type="nucleotide sequence ID" value="NZ_JANBBF010000008.1"/>
</dbReference>
<dbReference type="PANTHER" id="PTHR43557">
    <property type="entry name" value="APOPTOSIS-INDUCING FACTOR 1"/>
    <property type="match status" value="1"/>
</dbReference>
<protein>
    <submittedName>
        <fullName evidence="7">NAD(P)/FAD-dependent oxidoreductase</fullName>
    </submittedName>
</protein>
<keyword evidence="4" id="KW-0560">Oxidoreductase</keyword>
<dbReference type="SUPFAM" id="SSF51905">
    <property type="entry name" value="FAD/NAD(P)-binding domain"/>
    <property type="match status" value="1"/>
</dbReference>
<dbReference type="Gene3D" id="3.50.50.60">
    <property type="entry name" value="FAD/NAD(P)-binding domain"/>
    <property type="match status" value="2"/>
</dbReference>
<evidence type="ECO:0000256" key="3">
    <source>
        <dbReference type="ARBA" id="ARBA00022827"/>
    </source>
</evidence>
<dbReference type="InterPro" id="IPR036188">
    <property type="entry name" value="FAD/NAD-bd_sf"/>
</dbReference>
<dbReference type="PANTHER" id="PTHR43557:SF2">
    <property type="entry name" value="RIESKE DOMAIN-CONTAINING PROTEIN-RELATED"/>
    <property type="match status" value="1"/>
</dbReference>
<accession>A0ABW6G4Y4</accession>
<evidence type="ECO:0000313" key="7">
    <source>
        <dbReference type="EMBL" id="MFD6794206.1"/>
    </source>
</evidence>
<dbReference type="InterPro" id="IPR016156">
    <property type="entry name" value="FAD/NAD-linked_Rdtase_dimer_sf"/>
</dbReference>
<comment type="caution">
    <text evidence="7">The sequence shown here is derived from an EMBL/GenBank/DDBJ whole genome shotgun (WGS) entry which is preliminary data.</text>
</comment>
<evidence type="ECO:0000313" key="8">
    <source>
        <dbReference type="Proteomes" id="UP001598673"/>
    </source>
</evidence>
<keyword evidence="2" id="KW-0285">Flavoprotein</keyword>
<feature type="domain" description="FAD/NAD(P)-binding" evidence="5">
    <location>
        <begin position="10"/>
        <end position="302"/>
    </location>
</feature>
<dbReference type="InterPro" id="IPR050446">
    <property type="entry name" value="FAD-oxidoreductase/Apoptosis"/>
</dbReference>
<reference evidence="7 8" key="1">
    <citation type="submission" date="2024-09" db="EMBL/GenBank/DDBJ databases">
        <title>The Natural Products Discovery Center: Release of the First 8490 Sequenced Strains for Exploring Actinobacteria Biosynthetic Diversity.</title>
        <authorList>
            <person name="Kalkreuter E."/>
            <person name="Kautsar S.A."/>
            <person name="Yang D."/>
            <person name="Bader C.D."/>
            <person name="Teijaro C.N."/>
            <person name="Fluegel L."/>
            <person name="Davis C.M."/>
            <person name="Simpson J.R."/>
            <person name="Lauterbach L."/>
            <person name="Steele A.D."/>
            <person name="Gui C."/>
            <person name="Meng S."/>
            <person name="Li G."/>
            <person name="Viehrig K."/>
            <person name="Ye F."/>
            <person name="Su P."/>
            <person name="Kiefer A.F."/>
            <person name="Nichols A."/>
            <person name="Cepeda A.J."/>
            <person name="Yan W."/>
            <person name="Fan B."/>
            <person name="Jiang Y."/>
            <person name="Adhikari A."/>
            <person name="Zheng C.-J."/>
            <person name="Schuster L."/>
            <person name="Cowan T.M."/>
            <person name="Smanski M.J."/>
            <person name="Chevrette M.G."/>
            <person name="De Carvalho L.P.S."/>
            <person name="Shen B."/>
        </authorList>
    </citation>
    <scope>NUCLEOTIDE SEQUENCE [LARGE SCALE GENOMIC DNA]</scope>
    <source>
        <strain evidence="7 8">NPDC060353</strain>
    </source>
</reference>
<evidence type="ECO:0000259" key="5">
    <source>
        <dbReference type="Pfam" id="PF07992"/>
    </source>
</evidence>
<evidence type="ECO:0000256" key="4">
    <source>
        <dbReference type="ARBA" id="ARBA00023002"/>
    </source>
</evidence>
<dbReference type="PRINTS" id="PR00411">
    <property type="entry name" value="PNDRDTASEI"/>
</dbReference>
<keyword evidence="8" id="KW-1185">Reference proteome</keyword>
<dbReference type="PRINTS" id="PR00368">
    <property type="entry name" value="FADPNR"/>
</dbReference>
<gene>
    <name evidence="7" type="ORF">ACFWGY_12770</name>
</gene>
<evidence type="ECO:0000256" key="2">
    <source>
        <dbReference type="ARBA" id="ARBA00022630"/>
    </source>
</evidence>
<evidence type="ECO:0000256" key="1">
    <source>
        <dbReference type="ARBA" id="ARBA00001974"/>
    </source>
</evidence>
<sequence length="412" mass="43197">MSMASTRDRRIVVVGGSLGGLRVTEAIATGGWEGEIVVVSAETHAPYTRPPLSKTALVTGPDPDALAFKHGLEAGRAQWRFGARAVAADLAGRTVTLADGSTLGYDGLVAATGVRPRQLPAGVDRTGGATHVIRTVEDCRALHGALRSHPRVVVLGAGFIGCEVAATAAGLGCRVTVVALDEAPMLRPLGRAVGDAVRTRHEQEGVEFRLGSAVSSVRTEGRVHIVELDDGTSVAGDVVVQSVGSSPCVEWLADNGLDLTDGIETDNRMRAGSVPGVVAVGDVARFPNPLFDDVPRRVEHWQMPLDTARRAASTLLGDLAGADTDPAPFTPLPSFWSDQYELRLQSFGAPGLADRIDVLEGDLAEHAAVVGYFRDNRLVGALALGLPRRAVAVRRKLLASLSDPAPMCPSLT</sequence>
<proteinExistence type="predicted"/>
<evidence type="ECO:0000259" key="6">
    <source>
        <dbReference type="Pfam" id="PF14759"/>
    </source>
</evidence>
<comment type="cofactor">
    <cofactor evidence="1">
        <name>FAD</name>
        <dbReference type="ChEBI" id="CHEBI:57692"/>
    </cofactor>
</comment>
<keyword evidence="3" id="KW-0274">FAD</keyword>
<dbReference type="InterPro" id="IPR028202">
    <property type="entry name" value="Reductase_C"/>
</dbReference>
<feature type="domain" description="Reductase C-terminal" evidence="6">
    <location>
        <begin position="335"/>
        <end position="399"/>
    </location>
</feature>
<dbReference type="Gene3D" id="3.30.390.30">
    <property type="match status" value="1"/>
</dbReference>
<dbReference type="SUPFAM" id="SSF55424">
    <property type="entry name" value="FAD/NAD-linked reductases, dimerisation (C-terminal) domain"/>
    <property type="match status" value="1"/>
</dbReference>
<dbReference type="Proteomes" id="UP001598673">
    <property type="component" value="Unassembled WGS sequence"/>
</dbReference>
<organism evidence="7 8">
    <name type="scientific">Prauserella salsuginis</name>
    <dbReference type="NCBI Taxonomy" id="387889"/>
    <lineage>
        <taxon>Bacteria</taxon>
        <taxon>Bacillati</taxon>
        <taxon>Actinomycetota</taxon>
        <taxon>Actinomycetes</taxon>
        <taxon>Pseudonocardiales</taxon>
        <taxon>Pseudonocardiaceae</taxon>
        <taxon>Prauserella</taxon>
        <taxon>Prauserella salsuginis group</taxon>
    </lineage>
</organism>
<name>A0ABW6G4Y4_9PSEU</name>